<dbReference type="Proteomes" id="UP000183047">
    <property type="component" value="Unassembled WGS sequence"/>
</dbReference>
<dbReference type="RefSeq" id="WP_074463316.1">
    <property type="nucleotide sequence ID" value="NZ_FMUR01000022.1"/>
</dbReference>
<gene>
    <name evidence="3" type="ORF">SAMN02910451_02931</name>
</gene>
<name>A0A1G5GL71_9FIRM</name>
<evidence type="ECO:0000259" key="2">
    <source>
        <dbReference type="Pfam" id="PF01613"/>
    </source>
</evidence>
<feature type="domain" description="Flavin reductase like" evidence="2">
    <location>
        <begin position="55"/>
        <end position="131"/>
    </location>
</feature>
<evidence type="ECO:0000313" key="3">
    <source>
        <dbReference type="EMBL" id="SCY52336.1"/>
    </source>
</evidence>
<accession>A0A1G5GL71</accession>
<evidence type="ECO:0000313" key="4">
    <source>
        <dbReference type="Proteomes" id="UP000183047"/>
    </source>
</evidence>
<dbReference type="SUPFAM" id="SSF50475">
    <property type="entry name" value="FMN-binding split barrel"/>
    <property type="match status" value="1"/>
</dbReference>
<dbReference type="GO" id="GO:0016646">
    <property type="term" value="F:oxidoreductase activity, acting on the CH-NH group of donors, NAD or NADP as acceptor"/>
    <property type="evidence" value="ECO:0007669"/>
    <property type="project" value="UniProtKB-ARBA"/>
</dbReference>
<dbReference type="InterPro" id="IPR002563">
    <property type="entry name" value="Flavin_Rdtase-like_dom"/>
</dbReference>
<reference evidence="4" key="1">
    <citation type="submission" date="2016-10" db="EMBL/GenBank/DDBJ databases">
        <authorList>
            <person name="Varghese N."/>
            <person name="Submissions S."/>
        </authorList>
    </citation>
    <scope>NUCLEOTIDE SEQUENCE [LARGE SCALE GENOMIC DNA]</scope>
    <source>
        <strain evidence="4">XBD2006</strain>
    </source>
</reference>
<dbReference type="PANTHER" id="PTHR43567">
    <property type="entry name" value="FLAVOREDOXIN-RELATED-RELATED"/>
    <property type="match status" value="1"/>
</dbReference>
<dbReference type="AlphaFoldDB" id="A0A1G5GL71"/>
<evidence type="ECO:0000256" key="1">
    <source>
        <dbReference type="ARBA" id="ARBA00038054"/>
    </source>
</evidence>
<dbReference type="Pfam" id="PF01613">
    <property type="entry name" value="Flavin_Reduct"/>
    <property type="match status" value="1"/>
</dbReference>
<dbReference type="OrthoDB" id="9791490at2"/>
<dbReference type="EMBL" id="FMUR01000022">
    <property type="protein sequence ID" value="SCY52336.1"/>
    <property type="molecule type" value="Genomic_DNA"/>
</dbReference>
<dbReference type="InterPro" id="IPR012349">
    <property type="entry name" value="Split_barrel_FMN-bd"/>
</dbReference>
<dbReference type="GO" id="GO:0010181">
    <property type="term" value="F:FMN binding"/>
    <property type="evidence" value="ECO:0007669"/>
    <property type="project" value="InterPro"/>
</dbReference>
<comment type="similarity">
    <text evidence="1">Belongs to the flavoredoxin family.</text>
</comment>
<proteinExistence type="inferred from homology"/>
<sequence>MHAFQPVNPEDIEEGAYSFVGHKIIITCKNGEKTNAVSAPWGGVGYVWNKRVTFIFVRASRYTRECIDNSGEYSISFVDQETYRGALKYLGMVSGRDEDKIAGSRLTVNSYEGIPFIDEAYEVIPCKVLYAQLFDESCFIDKNIIRDLHLDGEQYIMYVGEVQTILLK</sequence>
<dbReference type="InterPro" id="IPR052174">
    <property type="entry name" value="Flavoredoxin"/>
</dbReference>
<keyword evidence="4" id="KW-1185">Reference proteome</keyword>
<dbReference type="PANTHER" id="PTHR43567:SF5">
    <property type="entry name" value="HYPOTHETICAL CYTOSOLIC PROTEIN"/>
    <property type="match status" value="1"/>
</dbReference>
<dbReference type="Gene3D" id="2.30.110.10">
    <property type="entry name" value="Electron Transport, Fmn-binding Protein, Chain A"/>
    <property type="match status" value="1"/>
</dbReference>
<organism evidence="3 4">
    <name type="scientific">Butyrivibrio hungatei</name>
    <dbReference type="NCBI Taxonomy" id="185008"/>
    <lineage>
        <taxon>Bacteria</taxon>
        <taxon>Bacillati</taxon>
        <taxon>Bacillota</taxon>
        <taxon>Clostridia</taxon>
        <taxon>Lachnospirales</taxon>
        <taxon>Lachnospiraceae</taxon>
        <taxon>Butyrivibrio</taxon>
    </lineage>
</organism>
<protein>
    <submittedName>
        <fullName evidence="3">NADH-FMN oxidoreductase RutF, flavin reductase (DIM6/NTAB) family</fullName>
    </submittedName>
</protein>